<dbReference type="GeneID" id="76199249"/>
<sequence length="110" mass="12665">MKKNDTEPDPTVNGVAVNRFETATPIDRLIESRCKRRLESWCPTRYWVLLSRGRLDGVYCYHPDREEQRLGELFTAENGLFPANRTDVYVAATTAELRENSLSCISEVRV</sequence>
<dbReference type="AlphaFoldDB" id="A0ABD5YPF7"/>
<dbReference type="RefSeq" id="WP_248905860.1">
    <property type="nucleotide sequence ID" value="NZ_CP109979.1"/>
</dbReference>
<evidence type="ECO:0000313" key="1">
    <source>
        <dbReference type="EMBL" id="MFC7189692.1"/>
    </source>
</evidence>
<comment type="caution">
    <text evidence="1">The sequence shown here is derived from an EMBL/GenBank/DDBJ whole genome shotgun (WGS) entry which is preliminary data.</text>
</comment>
<dbReference type="Proteomes" id="UP001596417">
    <property type="component" value="Unassembled WGS sequence"/>
</dbReference>
<gene>
    <name evidence="1" type="ORF">ACFQL7_07355</name>
</gene>
<protein>
    <submittedName>
        <fullName evidence="1">Uncharacterized protein</fullName>
    </submittedName>
</protein>
<name>A0ABD5YPF7_9EURY</name>
<accession>A0ABD5YPF7</accession>
<dbReference type="EMBL" id="JBHTAX010000001">
    <property type="protein sequence ID" value="MFC7189692.1"/>
    <property type="molecule type" value="Genomic_DNA"/>
</dbReference>
<evidence type="ECO:0000313" key="2">
    <source>
        <dbReference type="Proteomes" id="UP001596417"/>
    </source>
</evidence>
<keyword evidence="2" id="KW-1185">Reference proteome</keyword>
<organism evidence="1 2">
    <name type="scientific">Halocatena marina</name>
    <dbReference type="NCBI Taxonomy" id="2934937"/>
    <lineage>
        <taxon>Archaea</taxon>
        <taxon>Methanobacteriati</taxon>
        <taxon>Methanobacteriota</taxon>
        <taxon>Stenosarchaea group</taxon>
        <taxon>Halobacteria</taxon>
        <taxon>Halobacteriales</taxon>
        <taxon>Natronomonadaceae</taxon>
        <taxon>Halocatena</taxon>
    </lineage>
</organism>
<proteinExistence type="predicted"/>
<reference evidence="1 2" key="1">
    <citation type="journal article" date="2019" name="Int. J. Syst. Evol. Microbiol.">
        <title>The Global Catalogue of Microorganisms (GCM) 10K type strain sequencing project: providing services to taxonomists for standard genome sequencing and annotation.</title>
        <authorList>
            <consortium name="The Broad Institute Genomics Platform"/>
            <consortium name="The Broad Institute Genome Sequencing Center for Infectious Disease"/>
            <person name="Wu L."/>
            <person name="Ma J."/>
        </authorList>
    </citation>
    <scope>NUCLEOTIDE SEQUENCE [LARGE SCALE GENOMIC DNA]</scope>
    <source>
        <strain evidence="1 2">RDMS1</strain>
    </source>
</reference>